<dbReference type="Proteomes" id="UP000184073">
    <property type="component" value="Unassembled WGS sequence"/>
</dbReference>
<proteinExistence type="predicted"/>
<reference evidence="2" key="1">
    <citation type="journal article" date="2017" name="Genome Biol.">
        <title>Comparative genomics reveals high biological diversity and specific adaptations in the industrially and medically important fungal genus Aspergillus.</title>
        <authorList>
            <person name="de Vries R.P."/>
            <person name="Riley R."/>
            <person name="Wiebenga A."/>
            <person name="Aguilar-Osorio G."/>
            <person name="Amillis S."/>
            <person name="Uchima C.A."/>
            <person name="Anderluh G."/>
            <person name="Asadollahi M."/>
            <person name="Askin M."/>
            <person name="Barry K."/>
            <person name="Battaglia E."/>
            <person name="Bayram O."/>
            <person name="Benocci T."/>
            <person name="Braus-Stromeyer S.A."/>
            <person name="Caldana C."/>
            <person name="Canovas D."/>
            <person name="Cerqueira G.C."/>
            <person name="Chen F."/>
            <person name="Chen W."/>
            <person name="Choi C."/>
            <person name="Clum A."/>
            <person name="Dos Santos R.A."/>
            <person name="Damasio A.R."/>
            <person name="Diallinas G."/>
            <person name="Emri T."/>
            <person name="Fekete E."/>
            <person name="Flipphi M."/>
            <person name="Freyberg S."/>
            <person name="Gallo A."/>
            <person name="Gournas C."/>
            <person name="Habgood R."/>
            <person name="Hainaut M."/>
            <person name="Harispe M.L."/>
            <person name="Henrissat B."/>
            <person name="Hilden K.S."/>
            <person name="Hope R."/>
            <person name="Hossain A."/>
            <person name="Karabika E."/>
            <person name="Karaffa L."/>
            <person name="Karanyi Z."/>
            <person name="Krasevec N."/>
            <person name="Kuo A."/>
            <person name="Kusch H."/>
            <person name="LaButti K."/>
            <person name="Lagendijk E.L."/>
            <person name="Lapidus A."/>
            <person name="Levasseur A."/>
            <person name="Lindquist E."/>
            <person name="Lipzen A."/>
            <person name="Logrieco A.F."/>
            <person name="MacCabe A."/>
            <person name="Maekelae M.R."/>
            <person name="Malavazi I."/>
            <person name="Melin P."/>
            <person name="Meyer V."/>
            <person name="Mielnichuk N."/>
            <person name="Miskei M."/>
            <person name="Molnar A.P."/>
            <person name="Mule G."/>
            <person name="Ngan C.Y."/>
            <person name="Orejas M."/>
            <person name="Orosz E."/>
            <person name="Ouedraogo J.P."/>
            <person name="Overkamp K.M."/>
            <person name="Park H.-S."/>
            <person name="Perrone G."/>
            <person name="Piumi F."/>
            <person name="Punt P.J."/>
            <person name="Ram A.F."/>
            <person name="Ramon A."/>
            <person name="Rauscher S."/>
            <person name="Record E."/>
            <person name="Riano-Pachon D.M."/>
            <person name="Robert V."/>
            <person name="Roehrig J."/>
            <person name="Ruller R."/>
            <person name="Salamov A."/>
            <person name="Salih N.S."/>
            <person name="Samson R.A."/>
            <person name="Sandor E."/>
            <person name="Sanguinetti M."/>
            <person name="Schuetze T."/>
            <person name="Sepcic K."/>
            <person name="Shelest E."/>
            <person name="Sherlock G."/>
            <person name="Sophianopoulou V."/>
            <person name="Squina F.M."/>
            <person name="Sun H."/>
            <person name="Susca A."/>
            <person name="Todd R.B."/>
            <person name="Tsang A."/>
            <person name="Unkles S.E."/>
            <person name="van de Wiele N."/>
            <person name="van Rossen-Uffink D."/>
            <person name="Oliveira J.V."/>
            <person name="Vesth T.C."/>
            <person name="Visser J."/>
            <person name="Yu J.-H."/>
            <person name="Zhou M."/>
            <person name="Andersen M.R."/>
            <person name="Archer D.B."/>
            <person name="Baker S.E."/>
            <person name="Benoit I."/>
            <person name="Brakhage A.A."/>
            <person name="Braus G.H."/>
            <person name="Fischer R."/>
            <person name="Frisvad J.C."/>
            <person name="Goldman G.H."/>
            <person name="Houbraken J."/>
            <person name="Oakley B."/>
            <person name="Pocsi I."/>
            <person name="Scazzocchio C."/>
            <person name="Seiboth B."/>
            <person name="vanKuyk P.A."/>
            <person name="Wortman J."/>
            <person name="Dyer P.S."/>
            <person name="Grigoriev I.V."/>
        </authorList>
    </citation>
    <scope>NUCLEOTIDE SEQUENCE [LARGE SCALE GENOMIC DNA]</scope>
    <source>
        <strain evidence="2">CBS 583.65</strain>
    </source>
</reference>
<dbReference type="VEuPathDB" id="FungiDB:ASPVEDRAFT_251205"/>
<evidence type="ECO:0000313" key="1">
    <source>
        <dbReference type="EMBL" id="OJI96716.1"/>
    </source>
</evidence>
<gene>
    <name evidence="1" type="ORF">ASPVEDRAFT_251205</name>
</gene>
<accession>A0A1L9P5E6</accession>
<dbReference type="EMBL" id="KV878125">
    <property type="protein sequence ID" value="OJI96716.1"/>
    <property type="molecule type" value="Genomic_DNA"/>
</dbReference>
<name>A0A1L9P5E6_ASPVE</name>
<dbReference type="AlphaFoldDB" id="A0A1L9P5E6"/>
<protein>
    <submittedName>
        <fullName evidence="1">Uncharacterized protein</fullName>
    </submittedName>
</protein>
<evidence type="ECO:0000313" key="2">
    <source>
        <dbReference type="Proteomes" id="UP000184073"/>
    </source>
</evidence>
<organism evidence="1 2">
    <name type="scientific">Aspergillus versicolor CBS 583.65</name>
    <dbReference type="NCBI Taxonomy" id="1036611"/>
    <lineage>
        <taxon>Eukaryota</taxon>
        <taxon>Fungi</taxon>
        <taxon>Dikarya</taxon>
        <taxon>Ascomycota</taxon>
        <taxon>Pezizomycotina</taxon>
        <taxon>Eurotiomycetes</taxon>
        <taxon>Eurotiomycetidae</taxon>
        <taxon>Eurotiales</taxon>
        <taxon>Aspergillaceae</taxon>
        <taxon>Aspergillus</taxon>
        <taxon>Aspergillus subgen. Nidulantes</taxon>
    </lineage>
</organism>
<dbReference type="RefSeq" id="XP_040662479.1">
    <property type="nucleotide sequence ID" value="XM_040809741.1"/>
</dbReference>
<sequence length="77" mass="8195">MRVDTCAAIAAANSVIVAQVPGLGASICNRGILSASALVSRPCLRPFFSPAVLVRYSCRLHQLFAHHTPSGYGRITR</sequence>
<dbReference type="GeneID" id="63725252"/>
<keyword evidence="2" id="KW-1185">Reference proteome</keyword>